<dbReference type="PRINTS" id="PR00081">
    <property type="entry name" value="GDHRDH"/>
</dbReference>
<comment type="subcellular location">
    <subcellularLocation>
        <location evidence="1">Plastid</location>
        <location evidence="1">Chloroplast</location>
    </subcellularLocation>
</comment>
<organism evidence="5">
    <name type="scientific">Brassica napus</name>
    <name type="common">Rape</name>
    <dbReference type="NCBI Taxonomy" id="3708"/>
    <lineage>
        <taxon>Eukaryota</taxon>
        <taxon>Viridiplantae</taxon>
        <taxon>Streptophyta</taxon>
        <taxon>Embryophyta</taxon>
        <taxon>Tracheophyta</taxon>
        <taxon>Spermatophyta</taxon>
        <taxon>Magnoliopsida</taxon>
        <taxon>eudicotyledons</taxon>
        <taxon>Gunneridae</taxon>
        <taxon>Pentapetalae</taxon>
        <taxon>rosids</taxon>
        <taxon>malvids</taxon>
        <taxon>Brassicales</taxon>
        <taxon>Brassicaceae</taxon>
        <taxon>Brassiceae</taxon>
        <taxon>Brassica</taxon>
    </lineage>
</organism>
<keyword evidence="4" id="KW-1133">Transmembrane helix</keyword>
<dbReference type="Pfam" id="PF00106">
    <property type="entry name" value="adh_short"/>
    <property type="match status" value="2"/>
</dbReference>
<dbReference type="InterPro" id="IPR002347">
    <property type="entry name" value="SDR_fam"/>
</dbReference>
<dbReference type="Gene3D" id="3.40.50.720">
    <property type="entry name" value="NAD(P)-binding Rossmann-like Domain"/>
    <property type="match status" value="1"/>
</dbReference>
<dbReference type="InterPro" id="IPR036291">
    <property type="entry name" value="NAD(P)-bd_dom_sf"/>
</dbReference>
<dbReference type="PANTHER" id="PTHR43550">
    <property type="entry name" value="3-KETODIHYDROSPHINGOSINE REDUCTASE"/>
    <property type="match status" value="1"/>
</dbReference>
<evidence type="ECO:0000256" key="2">
    <source>
        <dbReference type="ARBA" id="ARBA00022528"/>
    </source>
</evidence>
<evidence type="ECO:0000313" key="5">
    <source>
        <dbReference type="EMBL" id="CAF2340919.1"/>
    </source>
</evidence>
<dbReference type="Proteomes" id="UP001295469">
    <property type="component" value="Chromosome A10"/>
</dbReference>
<dbReference type="PANTHER" id="PTHR43550:SF3">
    <property type="entry name" value="3-KETODIHYDROSPHINGOSINE REDUCTASE"/>
    <property type="match status" value="1"/>
</dbReference>
<evidence type="ECO:0000256" key="3">
    <source>
        <dbReference type="ARBA" id="ARBA00022640"/>
    </source>
</evidence>
<keyword evidence="4" id="KW-0472">Membrane</keyword>
<dbReference type="SUPFAM" id="SSF51735">
    <property type="entry name" value="NAD(P)-binding Rossmann-fold domains"/>
    <property type="match status" value="1"/>
</dbReference>
<keyword evidence="3" id="KW-0934">Plastid</keyword>
<dbReference type="GO" id="GO:0009507">
    <property type="term" value="C:chloroplast"/>
    <property type="evidence" value="ECO:0007669"/>
    <property type="project" value="UniProtKB-SubCell"/>
</dbReference>
<name>A0A817B3R0_BRANA</name>
<dbReference type="AlphaFoldDB" id="A0A817B3R0"/>
<proteinExistence type="predicted"/>
<evidence type="ECO:0000256" key="4">
    <source>
        <dbReference type="SAM" id="Phobius"/>
    </source>
</evidence>
<keyword evidence="4" id="KW-0812">Transmembrane</keyword>
<feature type="transmembrane region" description="Helical" evidence="4">
    <location>
        <begin position="287"/>
        <end position="312"/>
    </location>
</feature>
<protein>
    <submittedName>
        <fullName evidence="5">(rape) hypothetical protein</fullName>
    </submittedName>
</protein>
<evidence type="ECO:0000256" key="1">
    <source>
        <dbReference type="ARBA" id="ARBA00004229"/>
    </source>
</evidence>
<dbReference type="EMBL" id="HG994364">
    <property type="protein sequence ID" value="CAF2340919.1"/>
    <property type="molecule type" value="Genomic_DNA"/>
</dbReference>
<keyword evidence="2" id="KW-0150">Chloroplast</keyword>
<sequence length="331" mass="36003">MEECVRTNPHVELANVLCLCPINQYLGDITDEFATLETRTSNSVKIPIKSRHVFITGGGSSGIGLGLAHAHLAASEGARVSILARSLSKLADAKRSIKLATGVDVATFSADVRDYDAVSKAVNQSGPIDVLIVNQGVFIGKELEKQSTEEVKFMIDVNLVGSWSGSFCYLHRPQSRSRTFAGIYGYTAYSASKFGLQGLAQALQQEVISHDIHVSLLFPPDTDTPGSEEGKPELTSIIASSSGSMKTKEVAKICLDGIKAGKFTVTCHFIGYLLSISTSGMSPQRSVWHAFMEVMFGGLIRFIGLFFQWGWYNTIAKWSKKKKKKKKPIAS</sequence>
<accession>A0A817B3R0</accession>
<reference evidence="5" key="1">
    <citation type="submission" date="2021-01" db="EMBL/GenBank/DDBJ databases">
        <authorList>
            <consortium name="Genoscope - CEA"/>
            <person name="William W."/>
        </authorList>
    </citation>
    <scope>NUCLEOTIDE SEQUENCE</scope>
</reference>
<gene>
    <name evidence="5" type="ORF">DARMORV10_A10P20430.1</name>
</gene>